<evidence type="ECO:0000256" key="1">
    <source>
        <dbReference type="ARBA" id="ARBA00004613"/>
    </source>
</evidence>
<keyword evidence="4" id="KW-0964">Secreted</keyword>
<dbReference type="Pfam" id="PF05806">
    <property type="entry name" value="Noggin"/>
    <property type="match status" value="1"/>
</dbReference>
<proteinExistence type="inferred from homology"/>
<keyword evidence="3" id="KW-0217">Developmental protein</keyword>
<dbReference type="WBParaSite" id="SSLN_0000821101-mRNA-1">
    <property type="protein sequence ID" value="SSLN_0000821101-mRNA-1"/>
    <property type="gene ID" value="SSLN_0000821101"/>
</dbReference>
<dbReference type="GO" id="GO:0005615">
    <property type="term" value="C:extracellular space"/>
    <property type="evidence" value="ECO:0007669"/>
    <property type="project" value="TreeGrafter"/>
</dbReference>
<keyword evidence="8" id="KW-1185">Reference proteome</keyword>
<evidence type="ECO:0000313" key="9">
    <source>
        <dbReference type="WBParaSite" id="SSLN_0000821101-mRNA-1"/>
    </source>
</evidence>
<accession>A0A183SUL2</accession>
<dbReference type="InterPro" id="IPR008717">
    <property type="entry name" value="Noggin"/>
</dbReference>
<evidence type="ECO:0000313" key="8">
    <source>
        <dbReference type="Proteomes" id="UP000275846"/>
    </source>
</evidence>
<dbReference type="PANTHER" id="PTHR10494">
    <property type="entry name" value="BONE MORPHOGENETIC PROTEIN INHIBITOR, NOGGIN"/>
    <property type="match status" value="1"/>
</dbReference>
<dbReference type="Gene3D" id="2.10.90.10">
    <property type="entry name" value="Cystine-knot cytokines"/>
    <property type="match status" value="1"/>
</dbReference>
<feature type="chain" id="PRO_5043141296" evidence="6">
    <location>
        <begin position="18"/>
        <end position="399"/>
    </location>
</feature>
<comment type="subcellular location">
    <subcellularLocation>
        <location evidence="1">Secreted</location>
    </subcellularLocation>
</comment>
<dbReference type="SUPFAM" id="SSF57501">
    <property type="entry name" value="Cystine-knot cytokines"/>
    <property type="match status" value="1"/>
</dbReference>
<dbReference type="AlphaFoldDB" id="A0A183SUL2"/>
<keyword evidence="5 6" id="KW-0732">Signal</keyword>
<dbReference type="EMBL" id="UYSU01034373">
    <property type="protein sequence ID" value="VDL94296.1"/>
    <property type="molecule type" value="Genomic_DNA"/>
</dbReference>
<evidence type="ECO:0000256" key="6">
    <source>
        <dbReference type="SAM" id="SignalP"/>
    </source>
</evidence>
<reference evidence="7 8" key="2">
    <citation type="submission" date="2018-11" db="EMBL/GenBank/DDBJ databases">
        <authorList>
            <consortium name="Pathogen Informatics"/>
        </authorList>
    </citation>
    <scope>NUCLEOTIDE SEQUENCE [LARGE SCALE GENOMIC DNA]</scope>
    <source>
        <strain evidence="7 8">NST_G2</strain>
    </source>
</reference>
<dbReference type="Gene3D" id="1.10.287.520">
    <property type="entry name" value="Helix hairpin bin"/>
    <property type="match status" value="1"/>
</dbReference>
<name>A0A183SUL2_SCHSO</name>
<evidence type="ECO:0000313" key="7">
    <source>
        <dbReference type="EMBL" id="VDL94296.1"/>
    </source>
</evidence>
<dbReference type="GO" id="GO:0030514">
    <property type="term" value="P:negative regulation of BMP signaling pathway"/>
    <property type="evidence" value="ECO:0007669"/>
    <property type="project" value="InterPro"/>
</dbReference>
<dbReference type="OrthoDB" id="5950649at2759"/>
<dbReference type="PANTHER" id="PTHR10494:SF6">
    <property type="entry name" value="NOGGIN"/>
    <property type="match status" value="1"/>
</dbReference>
<dbReference type="Proteomes" id="UP000275846">
    <property type="component" value="Unassembled WGS sequence"/>
</dbReference>
<reference evidence="9" key="1">
    <citation type="submission" date="2016-06" db="UniProtKB">
        <authorList>
            <consortium name="WormBaseParasite"/>
        </authorList>
    </citation>
    <scope>IDENTIFICATION</scope>
</reference>
<dbReference type="STRING" id="70667.A0A183SUL2"/>
<comment type="similarity">
    <text evidence="2">Belongs to the noggin family.</text>
</comment>
<organism evidence="9">
    <name type="scientific">Schistocephalus solidus</name>
    <name type="common">Tapeworm</name>
    <dbReference type="NCBI Taxonomy" id="70667"/>
    <lineage>
        <taxon>Eukaryota</taxon>
        <taxon>Metazoa</taxon>
        <taxon>Spiralia</taxon>
        <taxon>Lophotrochozoa</taxon>
        <taxon>Platyhelminthes</taxon>
        <taxon>Cestoda</taxon>
        <taxon>Eucestoda</taxon>
        <taxon>Diphyllobothriidea</taxon>
        <taxon>Diphyllobothriidae</taxon>
        <taxon>Schistocephalus</taxon>
    </lineage>
</organism>
<evidence type="ECO:0000256" key="3">
    <source>
        <dbReference type="ARBA" id="ARBA00022473"/>
    </source>
</evidence>
<evidence type="ECO:0000256" key="4">
    <source>
        <dbReference type="ARBA" id="ARBA00022525"/>
    </source>
</evidence>
<dbReference type="GO" id="GO:0009953">
    <property type="term" value="P:dorsal/ventral pattern formation"/>
    <property type="evidence" value="ECO:0007669"/>
    <property type="project" value="TreeGrafter"/>
</dbReference>
<feature type="signal peptide" evidence="6">
    <location>
        <begin position="1"/>
        <end position="17"/>
    </location>
</feature>
<evidence type="ECO:0000256" key="5">
    <source>
        <dbReference type="ARBA" id="ARBA00022729"/>
    </source>
</evidence>
<dbReference type="InterPro" id="IPR029034">
    <property type="entry name" value="Cystine-knot_cytokine"/>
</dbReference>
<dbReference type="GO" id="GO:0045596">
    <property type="term" value="P:negative regulation of cell differentiation"/>
    <property type="evidence" value="ECO:0007669"/>
    <property type="project" value="InterPro"/>
</dbReference>
<sequence length="399" mass="45196">MRLQDLFFCLLPVLFGAIPIRPLASPDLDIVTTSVGFGSAGRITSNADYSRKVSVSVGDVLTRQAAAVAASTTNGRVKSAMGPRSVPSNDMPSQPYGPRIYPNSAPPLAPDALTIYPDNSWPTEDSDEFNRVNVHMFGERINSATLSYLQPNLSPSVVEKLQVILGSNFDHAWMSTDRPGVLGNQTTQQQEGQQQKALAEELSRLQFSIVEEITGMGRQKVSLSPKDTELIKRWLLQKATCPVQFVWRDLGNRYWPRWIRHAVCKEGSSCSWPSGMRCKLSGTKTLRVLRWHCRKRPEKEIRRRARGKQAQKRFRSKRSLYGSAGAAYLPFQQSRPLTKGFRKLSPLQQGPNRQFTVEEQRSKRVKRLVRKLSRSFRGYYCEWSRDEYSFQPECSCQCG</sequence>
<gene>
    <name evidence="7" type="ORF">SSLN_LOCUS7911</name>
</gene>
<evidence type="ECO:0000256" key="2">
    <source>
        <dbReference type="ARBA" id="ARBA00007480"/>
    </source>
</evidence>
<protein>
    <submittedName>
        <fullName evidence="9">Noggin</fullName>
    </submittedName>
</protein>